<protein>
    <submittedName>
        <fullName evidence="1">Uncharacterized protein</fullName>
    </submittedName>
</protein>
<gene>
    <name evidence="1" type="ORF">METZ01_LOCUS200298</name>
</gene>
<sequence>MIIYTRTIGVHMNKLNEAMEIAKEQAAIQKEHSGVEVYVSFQMGGNPRTIRWMTIGEMDKLMEADAKFSADSRYIASLKKMEDVFVDGTMQDEMRYVINQE</sequence>
<dbReference type="AlphaFoldDB" id="A0A382EBK6"/>
<evidence type="ECO:0000313" key="1">
    <source>
        <dbReference type="EMBL" id="SVB47444.1"/>
    </source>
</evidence>
<name>A0A382EBK6_9ZZZZ</name>
<accession>A0A382EBK6</accession>
<reference evidence="1" key="1">
    <citation type="submission" date="2018-05" db="EMBL/GenBank/DDBJ databases">
        <authorList>
            <person name="Lanie J.A."/>
            <person name="Ng W.-L."/>
            <person name="Kazmierczak K.M."/>
            <person name="Andrzejewski T.M."/>
            <person name="Davidsen T.M."/>
            <person name="Wayne K.J."/>
            <person name="Tettelin H."/>
            <person name="Glass J.I."/>
            <person name="Rusch D."/>
            <person name="Podicherti R."/>
            <person name="Tsui H.-C.T."/>
            <person name="Winkler M.E."/>
        </authorList>
    </citation>
    <scope>NUCLEOTIDE SEQUENCE</scope>
</reference>
<organism evidence="1">
    <name type="scientific">marine metagenome</name>
    <dbReference type="NCBI Taxonomy" id="408172"/>
    <lineage>
        <taxon>unclassified sequences</taxon>
        <taxon>metagenomes</taxon>
        <taxon>ecological metagenomes</taxon>
    </lineage>
</organism>
<proteinExistence type="predicted"/>
<dbReference type="EMBL" id="UINC01043424">
    <property type="protein sequence ID" value="SVB47444.1"/>
    <property type="molecule type" value="Genomic_DNA"/>
</dbReference>